<evidence type="ECO:0000313" key="1">
    <source>
        <dbReference type="EMBL" id="KAF7261627.1"/>
    </source>
</evidence>
<reference evidence="1" key="1">
    <citation type="submission" date="2019-07" db="EMBL/GenBank/DDBJ databases">
        <title>Annotation for the trematode Paragonimus miyazaki's.</title>
        <authorList>
            <person name="Choi Y.-J."/>
        </authorList>
    </citation>
    <scope>NUCLEOTIDE SEQUENCE</scope>
    <source>
        <strain evidence="1">Japan</strain>
    </source>
</reference>
<name>A0A8S9ZCB8_9TREM</name>
<keyword evidence="2" id="KW-1185">Reference proteome</keyword>
<dbReference type="EMBL" id="JTDE01000312">
    <property type="protein sequence ID" value="KAF7261627.1"/>
    <property type="molecule type" value="Genomic_DNA"/>
</dbReference>
<organism evidence="1 2">
    <name type="scientific">Paragonimus skrjabini miyazakii</name>
    <dbReference type="NCBI Taxonomy" id="59628"/>
    <lineage>
        <taxon>Eukaryota</taxon>
        <taxon>Metazoa</taxon>
        <taxon>Spiralia</taxon>
        <taxon>Lophotrochozoa</taxon>
        <taxon>Platyhelminthes</taxon>
        <taxon>Trematoda</taxon>
        <taxon>Digenea</taxon>
        <taxon>Plagiorchiida</taxon>
        <taxon>Troglotremata</taxon>
        <taxon>Troglotrematidae</taxon>
        <taxon>Paragonimus</taxon>
    </lineage>
</organism>
<dbReference type="AlphaFoldDB" id="A0A8S9ZCB8"/>
<comment type="caution">
    <text evidence="1">The sequence shown here is derived from an EMBL/GenBank/DDBJ whole genome shotgun (WGS) entry which is preliminary data.</text>
</comment>
<evidence type="ECO:0000313" key="2">
    <source>
        <dbReference type="Proteomes" id="UP000822476"/>
    </source>
</evidence>
<accession>A0A8S9ZCB8</accession>
<gene>
    <name evidence="1" type="ORF">EG68_00994</name>
</gene>
<proteinExistence type="predicted"/>
<dbReference type="Proteomes" id="UP000822476">
    <property type="component" value="Unassembled WGS sequence"/>
</dbReference>
<sequence length="72" mass="8078">MQTAQTKSYSVHRFSGGHTVNPIKPHALITHNMALILSNRVEGRPVLVYFQSIACSQYIQIIYNGQTASEME</sequence>
<protein>
    <submittedName>
        <fullName evidence="1">Uncharacterized protein</fullName>
    </submittedName>
</protein>